<protein>
    <submittedName>
        <fullName evidence="1">Oligopeptidase A protein</fullName>
        <ecNumber evidence="1">3.4.24.70</ecNumber>
    </submittedName>
</protein>
<gene>
    <name evidence="1" type="ORF">IHE45_05G157700</name>
</gene>
<keyword evidence="1" id="KW-0378">Hydrolase</keyword>
<sequence>MFKFIYVAVYLEQAKQNGVELSAADKQKVKNIKEQLDTLGEQYAGNSAADYYVVQDIAQKKSVSVLPTDLTDMSGNLSSLTNLAKNTLGKICFPADSDLSPNTLINHACDRSMRQEFYLADIQKASSGSTDNGAVIEQMLTLRRNLAKLLGYDSFAQMTLGAKLEMVEGVLENLRKASKVLSTKDIDDLKSFVQSIDPSVASDLKQWDVAYWKWIKNAGDSNFIDEDSVTPYFTLEALIKQVFATVNKMFGVVIEPADGQAPVWHEDVRFFIVKDSQGQPLGYLYLDPYYRQGKYGGYWTSEIIVHSKTLTRPGQSARLPAYLIGTGYTAPTSDTPTLMGFYEIRSLFHEMGHALQGILTQQEENMVAGFRNLDAGSYELVSMFMIYWCFQRDTLKSMGKHYQTGAPIPDNVLDMYIATTKKSLIAELQSWVEIASVDLELHSKYTPGGSESIYDVYQRIQSESEFLPPLPQNKALCSTMRQEFGGQYGSVFFDYLLSDVIAADAFSELEAVGLSNAEGIKKLGLKFRNTFLSFGGGIPPNEVFADFRGRGPILDVNRMLKLKGMTA</sequence>
<name>A0ACB7W6Q0_DIOAL</name>
<dbReference type="EMBL" id="CM037015">
    <property type="protein sequence ID" value="KAH7683034.1"/>
    <property type="molecule type" value="Genomic_DNA"/>
</dbReference>
<reference evidence="2" key="1">
    <citation type="journal article" date="2022" name="Nat. Commun.">
        <title>Chromosome evolution and the genetic basis of agronomically important traits in greater yam.</title>
        <authorList>
            <person name="Bredeson J.V."/>
            <person name="Lyons J.B."/>
            <person name="Oniyinde I.O."/>
            <person name="Okereke N.R."/>
            <person name="Kolade O."/>
            <person name="Nnabue I."/>
            <person name="Nwadili C.O."/>
            <person name="Hribova E."/>
            <person name="Parker M."/>
            <person name="Nwogha J."/>
            <person name="Shu S."/>
            <person name="Carlson J."/>
            <person name="Kariba R."/>
            <person name="Muthemba S."/>
            <person name="Knop K."/>
            <person name="Barton G.J."/>
            <person name="Sherwood A.V."/>
            <person name="Lopez-Montes A."/>
            <person name="Asiedu R."/>
            <person name="Jamnadass R."/>
            <person name="Muchugi A."/>
            <person name="Goodstein D."/>
            <person name="Egesi C.N."/>
            <person name="Featherston J."/>
            <person name="Asfaw A."/>
            <person name="Simpson G.G."/>
            <person name="Dolezel J."/>
            <person name="Hendre P.S."/>
            <person name="Van Deynze A."/>
            <person name="Kumar P.L."/>
            <person name="Obidiegwu J.E."/>
            <person name="Bhattacharjee R."/>
            <person name="Rokhsar D.S."/>
        </authorList>
    </citation>
    <scope>NUCLEOTIDE SEQUENCE [LARGE SCALE GENOMIC DNA]</scope>
    <source>
        <strain evidence="2">cv. TDa95/00328</strain>
    </source>
</reference>
<organism evidence="1 2">
    <name type="scientific">Dioscorea alata</name>
    <name type="common">Purple yam</name>
    <dbReference type="NCBI Taxonomy" id="55571"/>
    <lineage>
        <taxon>Eukaryota</taxon>
        <taxon>Viridiplantae</taxon>
        <taxon>Streptophyta</taxon>
        <taxon>Embryophyta</taxon>
        <taxon>Tracheophyta</taxon>
        <taxon>Spermatophyta</taxon>
        <taxon>Magnoliopsida</taxon>
        <taxon>Liliopsida</taxon>
        <taxon>Dioscoreales</taxon>
        <taxon>Dioscoreaceae</taxon>
        <taxon>Dioscorea</taxon>
    </lineage>
</organism>
<dbReference type="EC" id="3.4.24.70" evidence="1"/>
<accession>A0ACB7W6Q0</accession>
<evidence type="ECO:0000313" key="2">
    <source>
        <dbReference type="Proteomes" id="UP000827976"/>
    </source>
</evidence>
<comment type="caution">
    <text evidence="1">The sequence shown here is derived from an EMBL/GenBank/DDBJ whole genome shotgun (WGS) entry which is preliminary data.</text>
</comment>
<evidence type="ECO:0000313" key="1">
    <source>
        <dbReference type="EMBL" id="KAH7683034.1"/>
    </source>
</evidence>
<proteinExistence type="predicted"/>
<dbReference type="Proteomes" id="UP000827976">
    <property type="component" value="Chromosome 5"/>
</dbReference>
<keyword evidence="2" id="KW-1185">Reference proteome</keyword>